<sequence length="177" mass="19571">MDACCDDDISDVSVMTSSQVGKTEIINNVLGFHIDQDPCPLMIVFPTKEIGQAYSKDRLDPMIRDSIGLADKVAPVGSRKRDNTVLHKSFPGGHVTISGANSPASLSSRPIRIVLCDEVDRFPYSAGEEGDPETLAFKRTQTFYNKKRIDTSSPTIRGLSRIENRFKAGDMQKYFVP</sequence>
<evidence type="ECO:0000259" key="1">
    <source>
        <dbReference type="Pfam" id="PF05876"/>
    </source>
</evidence>
<evidence type="ECO:0000313" key="2">
    <source>
        <dbReference type="EMBL" id="KKM67933.1"/>
    </source>
</evidence>
<dbReference type="GO" id="GO:0016887">
    <property type="term" value="F:ATP hydrolysis activity"/>
    <property type="evidence" value="ECO:0007669"/>
    <property type="project" value="InterPro"/>
</dbReference>
<dbReference type="Pfam" id="PF05876">
    <property type="entry name" value="GpA_ATPase"/>
    <property type="match status" value="1"/>
</dbReference>
<dbReference type="AlphaFoldDB" id="A0A0F9JEA4"/>
<dbReference type="InterPro" id="IPR046453">
    <property type="entry name" value="GpA_ATPase"/>
</dbReference>
<gene>
    <name evidence="2" type="ORF">LCGC14_1466230</name>
</gene>
<name>A0A0F9JEA4_9ZZZZ</name>
<organism evidence="2">
    <name type="scientific">marine sediment metagenome</name>
    <dbReference type="NCBI Taxonomy" id="412755"/>
    <lineage>
        <taxon>unclassified sequences</taxon>
        <taxon>metagenomes</taxon>
        <taxon>ecological metagenomes</taxon>
    </lineage>
</organism>
<feature type="domain" description="Phage terminase large subunit GpA ATPase" evidence="1">
    <location>
        <begin position="1"/>
        <end position="177"/>
    </location>
</feature>
<reference evidence="2" key="1">
    <citation type="journal article" date="2015" name="Nature">
        <title>Complex archaea that bridge the gap between prokaryotes and eukaryotes.</title>
        <authorList>
            <person name="Spang A."/>
            <person name="Saw J.H."/>
            <person name="Jorgensen S.L."/>
            <person name="Zaremba-Niedzwiedzka K."/>
            <person name="Martijn J."/>
            <person name="Lind A.E."/>
            <person name="van Eijk R."/>
            <person name="Schleper C."/>
            <person name="Guy L."/>
            <person name="Ettema T.J."/>
        </authorList>
    </citation>
    <scope>NUCLEOTIDE SEQUENCE</scope>
</reference>
<comment type="caution">
    <text evidence="2">The sequence shown here is derived from an EMBL/GenBank/DDBJ whole genome shotgun (WGS) entry which is preliminary data.</text>
</comment>
<accession>A0A0F9JEA4</accession>
<dbReference type="EMBL" id="LAZR01010263">
    <property type="protein sequence ID" value="KKM67933.1"/>
    <property type="molecule type" value="Genomic_DNA"/>
</dbReference>
<proteinExistence type="predicted"/>
<protein>
    <recommendedName>
        <fullName evidence="1">Phage terminase large subunit GpA ATPase domain-containing protein</fullName>
    </recommendedName>
</protein>